<proteinExistence type="predicted"/>
<dbReference type="OrthoDB" id="3533156at2"/>
<organism evidence="2 3">
    <name type="scientific">Streptomyces venezuelae</name>
    <dbReference type="NCBI Taxonomy" id="54571"/>
    <lineage>
        <taxon>Bacteria</taxon>
        <taxon>Bacillati</taxon>
        <taxon>Actinomycetota</taxon>
        <taxon>Actinomycetes</taxon>
        <taxon>Kitasatosporales</taxon>
        <taxon>Streptomycetaceae</taxon>
        <taxon>Streptomyces</taxon>
    </lineage>
</organism>
<dbReference type="InterPro" id="IPR000182">
    <property type="entry name" value="GNAT_dom"/>
</dbReference>
<dbReference type="PANTHER" id="PTHR43792:SF1">
    <property type="entry name" value="N-ACETYLTRANSFERASE DOMAIN-CONTAINING PROTEIN"/>
    <property type="match status" value="1"/>
</dbReference>
<keyword evidence="2" id="KW-0808">Transferase</keyword>
<dbReference type="Proteomes" id="UP000322927">
    <property type="component" value="Chromosome"/>
</dbReference>
<dbReference type="GO" id="GO:0016747">
    <property type="term" value="F:acyltransferase activity, transferring groups other than amino-acyl groups"/>
    <property type="evidence" value="ECO:0007669"/>
    <property type="project" value="InterPro"/>
</dbReference>
<dbReference type="PANTHER" id="PTHR43792">
    <property type="entry name" value="GNAT FAMILY, PUTATIVE (AFU_ORTHOLOGUE AFUA_3G00765)-RELATED-RELATED"/>
    <property type="match status" value="1"/>
</dbReference>
<protein>
    <submittedName>
        <fullName evidence="2">N-acetyltransferase</fullName>
    </submittedName>
</protein>
<accession>A0A5P2BTQ9</accession>
<dbReference type="InterPro" id="IPR016181">
    <property type="entry name" value="Acyl_CoA_acyltransferase"/>
</dbReference>
<dbReference type="SUPFAM" id="SSF55729">
    <property type="entry name" value="Acyl-CoA N-acyltransferases (Nat)"/>
    <property type="match status" value="1"/>
</dbReference>
<dbReference type="Gene3D" id="3.40.630.30">
    <property type="match status" value="1"/>
</dbReference>
<dbReference type="InterPro" id="IPR051531">
    <property type="entry name" value="N-acetyltransferase"/>
</dbReference>
<sequence length="175" mass="19341">MTPELRSERLSLSPYVDTDEADFVTLFQDEAVGRWFGDGVQSEAEDRALFGRIFTLVYAEERYPVWAVRHEGRYVGHAEVKPSPETWLDGTEIVYGLARDAWGQGLGTELAELLTAYGHETLGLTEVHATVDAANAPSLSVLARLGYVRAREIPEENGQVTLHLISHRSAPTVTG</sequence>
<evidence type="ECO:0000313" key="2">
    <source>
        <dbReference type="EMBL" id="QES33360.1"/>
    </source>
</evidence>
<evidence type="ECO:0000259" key="1">
    <source>
        <dbReference type="PROSITE" id="PS51186"/>
    </source>
</evidence>
<gene>
    <name evidence="2" type="ORF">DEJ48_08105</name>
</gene>
<evidence type="ECO:0000313" key="3">
    <source>
        <dbReference type="Proteomes" id="UP000322927"/>
    </source>
</evidence>
<dbReference type="RefSeq" id="WP_150215515.1">
    <property type="nucleotide sequence ID" value="NZ_CP029192.1"/>
</dbReference>
<dbReference type="EMBL" id="CP029192">
    <property type="protein sequence ID" value="QES33360.1"/>
    <property type="molecule type" value="Genomic_DNA"/>
</dbReference>
<reference evidence="2 3" key="1">
    <citation type="submission" date="2018-05" db="EMBL/GenBank/DDBJ databases">
        <title>Streptomyces venezuelae.</title>
        <authorList>
            <person name="Kim W."/>
            <person name="Lee N."/>
            <person name="Cho B.-K."/>
        </authorList>
    </citation>
    <scope>NUCLEOTIDE SEQUENCE [LARGE SCALE GENOMIC DNA]</scope>
    <source>
        <strain evidence="2 3">ATCC 14584</strain>
    </source>
</reference>
<dbReference type="PROSITE" id="PS51186">
    <property type="entry name" value="GNAT"/>
    <property type="match status" value="1"/>
</dbReference>
<dbReference type="AlphaFoldDB" id="A0A5P2BTQ9"/>
<name>A0A5P2BTQ9_STRVZ</name>
<dbReference type="Pfam" id="PF13302">
    <property type="entry name" value="Acetyltransf_3"/>
    <property type="match status" value="1"/>
</dbReference>
<feature type="domain" description="N-acetyltransferase" evidence="1">
    <location>
        <begin position="10"/>
        <end position="171"/>
    </location>
</feature>